<comment type="caution">
    <text evidence="1">The sequence shown here is derived from an EMBL/GenBank/DDBJ whole genome shotgun (WGS) entry which is preliminary data.</text>
</comment>
<name>A0ABN0CRD9_9BACE</name>
<accession>A0ABN0CRD9</accession>
<dbReference type="EMBL" id="AFBM01000006">
    <property type="protein sequence ID" value="EGF54177.1"/>
    <property type="molecule type" value="Genomic_DNA"/>
</dbReference>
<keyword evidence="2" id="KW-1185">Reference proteome</keyword>
<evidence type="ECO:0000313" key="2">
    <source>
        <dbReference type="Proteomes" id="UP000010321"/>
    </source>
</evidence>
<proteinExistence type="predicted"/>
<gene>
    <name evidence="1" type="ORF">HMPREF9445_00521</name>
</gene>
<dbReference type="Proteomes" id="UP000010321">
    <property type="component" value="Unassembled WGS sequence"/>
</dbReference>
<evidence type="ECO:0000313" key="1">
    <source>
        <dbReference type="EMBL" id="EGF54177.1"/>
    </source>
</evidence>
<reference evidence="1 2" key="1">
    <citation type="submission" date="2011-02" db="EMBL/GenBank/DDBJ databases">
        <authorList>
            <person name="Weinstock G."/>
            <person name="Sodergren E."/>
            <person name="Clifton S."/>
            <person name="Fulton L."/>
            <person name="Fulton B."/>
            <person name="Courtney L."/>
            <person name="Fronick C."/>
            <person name="Harrison M."/>
            <person name="Strong C."/>
            <person name="Farmer C."/>
            <person name="Delahaunty K."/>
            <person name="Markovic C."/>
            <person name="Hall O."/>
            <person name="Minx P."/>
            <person name="Tomlinson C."/>
            <person name="Mitreva M."/>
            <person name="Hou S."/>
            <person name="Chen J."/>
            <person name="Wollam A."/>
            <person name="Pepin K.H."/>
            <person name="Johnson M."/>
            <person name="Bhonagiri V."/>
            <person name="Zhang X."/>
            <person name="Suruliraj S."/>
            <person name="Warren W."/>
            <person name="Chinwalla A."/>
            <person name="Mardis E.R."/>
            <person name="Wilson R.K."/>
        </authorList>
    </citation>
    <scope>NUCLEOTIDE SEQUENCE [LARGE SCALE GENOMIC DNA]</scope>
    <source>
        <strain evidence="1 2">YIT 12056</strain>
    </source>
</reference>
<sequence length="96" mass="10615">MVLAIIDDGQDFLAMSRSQSAIYLFDIVGAEVGDYLFRDTQIREMLRIKIGRAFREIADYPITGSRIAGHFMVKLHHVAAVTYQYGCTGVSAGTAI</sequence>
<organism evidence="1 2">
    <name type="scientific">Bacteroides clarus YIT 12056</name>
    <dbReference type="NCBI Taxonomy" id="762984"/>
    <lineage>
        <taxon>Bacteria</taxon>
        <taxon>Pseudomonadati</taxon>
        <taxon>Bacteroidota</taxon>
        <taxon>Bacteroidia</taxon>
        <taxon>Bacteroidales</taxon>
        <taxon>Bacteroidaceae</taxon>
        <taxon>Bacteroides</taxon>
    </lineage>
</organism>
<protein>
    <submittedName>
        <fullName evidence="1">Conserved domain protein</fullName>
    </submittedName>
</protein>